<evidence type="ECO:0000256" key="2">
    <source>
        <dbReference type="ARBA" id="ARBA00023015"/>
    </source>
</evidence>
<evidence type="ECO:0000256" key="4">
    <source>
        <dbReference type="ARBA" id="ARBA00023163"/>
    </source>
</evidence>
<dbReference type="InterPro" id="IPR036388">
    <property type="entry name" value="WH-like_DNA-bd_sf"/>
</dbReference>
<dbReference type="InterPro" id="IPR005119">
    <property type="entry name" value="LysR_subst-bd"/>
</dbReference>
<dbReference type="AlphaFoldDB" id="A0A7X0PLK8"/>
<evidence type="ECO:0000313" key="7">
    <source>
        <dbReference type="EMBL" id="MBB6563854.1"/>
    </source>
</evidence>
<dbReference type="Pfam" id="PF00126">
    <property type="entry name" value="HTH_1"/>
    <property type="match status" value="1"/>
</dbReference>
<evidence type="ECO:0000256" key="3">
    <source>
        <dbReference type="ARBA" id="ARBA00023125"/>
    </source>
</evidence>
<feature type="domain" description="HTH lysR-type" evidence="6">
    <location>
        <begin position="8"/>
        <end position="65"/>
    </location>
</feature>
<evidence type="ECO:0000313" key="8">
    <source>
        <dbReference type="Proteomes" id="UP000575083"/>
    </source>
</evidence>
<dbReference type="PRINTS" id="PR00039">
    <property type="entry name" value="HTHLYSR"/>
</dbReference>
<keyword evidence="2" id="KW-0805">Transcription regulation</keyword>
<dbReference type="InterPro" id="IPR058163">
    <property type="entry name" value="LysR-type_TF_proteobact-type"/>
</dbReference>
<dbReference type="PROSITE" id="PS50931">
    <property type="entry name" value="HTH_LYSR"/>
    <property type="match status" value="1"/>
</dbReference>
<comment type="caution">
    <text evidence="7">The sequence shown here is derived from an EMBL/GenBank/DDBJ whole genome shotgun (WGS) entry which is preliminary data.</text>
</comment>
<keyword evidence="4" id="KW-0804">Transcription</keyword>
<evidence type="ECO:0000256" key="5">
    <source>
        <dbReference type="SAM" id="MobiDB-lite"/>
    </source>
</evidence>
<dbReference type="GO" id="GO:0043565">
    <property type="term" value="F:sequence-specific DNA binding"/>
    <property type="evidence" value="ECO:0007669"/>
    <property type="project" value="TreeGrafter"/>
</dbReference>
<dbReference type="InterPro" id="IPR036390">
    <property type="entry name" value="WH_DNA-bd_sf"/>
</dbReference>
<dbReference type="GO" id="GO:0006351">
    <property type="term" value="P:DNA-templated transcription"/>
    <property type="evidence" value="ECO:0007669"/>
    <property type="project" value="TreeGrafter"/>
</dbReference>
<dbReference type="EMBL" id="JACHLK010000024">
    <property type="protein sequence ID" value="MBB6563854.1"/>
    <property type="molecule type" value="Genomic_DNA"/>
</dbReference>
<dbReference type="SUPFAM" id="SSF46785">
    <property type="entry name" value="Winged helix' DNA-binding domain"/>
    <property type="match status" value="1"/>
</dbReference>
<sequence length="315" mass="33345">MPSDTRLPPLSALRAFEATVRHGSVSRAARELHLTDGAVSRAVRELEGELGFDLFQRSSRAVLPTPTAQVLAEDVAAALDRLRAALARARRTAGPGRPLVLSCEPTLLIRWLIPRLAQLQAAIGSERELRLVSAGGVVHFERDGIDLAIRRNDFALADGVLAEPFVQEHIGPVCRPGLAADLQGVLLHTATRPGAWDDWARLSHTAQQSTRAIRFEHFYQSLQAAVAGAGVAIGPLALVADDLASGVLVAPRGFVADGSCYQLMAPRAGVPGEGGDAFHTVLAWLRAACADLAPPPLPPAVGKRQQSPKRGPGTA</sequence>
<dbReference type="Gene3D" id="3.40.190.10">
    <property type="entry name" value="Periplasmic binding protein-like II"/>
    <property type="match status" value="2"/>
</dbReference>
<dbReference type="SUPFAM" id="SSF53850">
    <property type="entry name" value="Periplasmic binding protein-like II"/>
    <property type="match status" value="1"/>
</dbReference>
<dbReference type="Proteomes" id="UP000575083">
    <property type="component" value="Unassembled WGS sequence"/>
</dbReference>
<name>A0A7X0PLK8_9BURK</name>
<proteinExistence type="inferred from homology"/>
<protein>
    <submittedName>
        <fullName evidence="7">DNA-binding transcriptional LysR family regulator</fullName>
    </submittedName>
</protein>
<evidence type="ECO:0000259" key="6">
    <source>
        <dbReference type="PROSITE" id="PS50931"/>
    </source>
</evidence>
<dbReference type="InterPro" id="IPR000847">
    <property type="entry name" value="LysR_HTH_N"/>
</dbReference>
<keyword evidence="8" id="KW-1185">Reference proteome</keyword>
<dbReference type="Gene3D" id="1.10.10.10">
    <property type="entry name" value="Winged helix-like DNA-binding domain superfamily/Winged helix DNA-binding domain"/>
    <property type="match status" value="1"/>
</dbReference>
<keyword evidence="3 7" id="KW-0238">DNA-binding</keyword>
<dbReference type="PANTHER" id="PTHR30537:SF74">
    <property type="entry name" value="HTH-TYPE TRANSCRIPTIONAL REGULATOR TRPI"/>
    <property type="match status" value="1"/>
</dbReference>
<accession>A0A7X0PLK8</accession>
<feature type="region of interest" description="Disordered" evidence="5">
    <location>
        <begin position="296"/>
        <end position="315"/>
    </location>
</feature>
<dbReference type="RefSeq" id="WP_184865287.1">
    <property type="nucleotide sequence ID" value="NZ_JACHLK010000024.1"/>
</dbReference>
<reference evidence="7 8" key="1">
    <citation type="submission" date="2020-08" db="EMBL/GenBank/DDBJ databases">
        <title>Functional genomics of gut bacteria from endangered species of beetles.</title>
        <authorList>
            <person name="Carlos-Shanley C."/>
        </authorList>
    </citation>
    <scope>NUCLEOTIDE SEQUENCE [LARGE SCALE GENOMIC DNA]</scope>
    <source>
        <strain evidence="7 8">S00198</strain>
    </source>
</reference>
<gene>
    <name evidence="7" type="ORF">HNP48_006580</name>
</gene>
<dbReference type="PANTHER" id="PTHR30537">
    <property type="entry name" value="HTH-TYPE TRANSCRIPTIONAL REGULATOR"/>
    <property type="match status" value="1"/>
</dbReference>
<organism evidence="7 8">
    <name type="scientific">Acidovorax soli</name>
    <dbReference type="NCBI Taxonomy" id="592050"/>
    <lineage>
        <taxon>Bacteria</taxon>
        <taxon>Pseudomonadati</taxon>
        <taxon>Pseudomonadota</taxon>
        <taxon>Betaproteobacteria</taxon>
        <taxon>Burkholderiales</taxon>
        <taxon>Comamonadaceae</taxon>
        <taxon>Acidovorax</taxon>
    </lineage>
</organism>
<dbReference type="GO" id="GO:0003700">
    <property type="term" value="F:DNA-binding transcription factor activity"/>
    <property type="evidence" value="ECO:0007669"/>
    <property type="project" value="InterPro"/>
</dbReference>
<dbReference type="Pfam" id="PF03466">
    <property type="entry name" value="LysR_substrate"/>
    <property type="match status" value="1"/>
</dbReference>
<comment type="similarity">
    <text evidence="1">Belongs to the LysR transcriptional regulatory family.</text>
</comment>
<evidence type="ECO:0000256" key="1">
    <source>
        <dbReference type="ARBA" id="ARBA00009437"/>
    </source>
</evidence>